<dbReference type="PANTHER" id="PTHR32309">
    <property type="entry name" value="TYROSINE-PROTEIN KINASE"/>
    <property type="match status" value="1"/>
</dbReference>
<evidence type="ECO:0000313" key="3">
    <source>
        <dbReference type="Proteomes" id="UP000192980"/>
    </source>
</evidence>
<keyword evidence="1" id="KW-1133">Transmembrane helix</keyword>
<accession>A0A1X7K661</accession>
<feature type="transmembrane region" description="Helical" evidence="1">
    <location>
        <begin position="333"/>
        <end position="351"/>
    </location>
</feature>
<protein>
    <submittedName>
        <fullName evidence="2">Chain length determinant protein</fullName>
    </submittedName>
</protein>
<gene>
    <name evidence="2" type="ORF">SAMN05660862_2638</name>
</gene>
<feature type="transmembrane region" description="Helical" evidence="1">
    <location>
        <begin position="32"/>
        <end position="49"/>
    </location>
</feature>
<dbReference type="InterPro" id="IPR050445">
    <property type="entry name" value="Bact_polysacc_biosynth/exp"/>
</dbReference>
<evidence type="ECO:0000256" key="1">
    <source>
        <dbReference type="SAM" id="Phobius"/>
    </source>
</evidence>
<name>A0A1X7K661_9SPHI</name>
<organism evidence="2 3">
    <name type="scientific">Sphingobacterium psychroaquaticum</name>
    <dbReference type="NCBI Taxonomy" id="561061"/>
    <lineage>
        <taxon>Bacteria</taxon>
        <taxon>Pseudomonadati</taxon>
        <taxon>Bacteroidota</taxon>
        <taxon>Sphingobacteriia</taxon>
        <taxon>Sphingobacteriales</taxon>
        <taxon>Sphingobacteriaceae</taxon>
        <taxon>Sphingobacterium</taxon>
    </lineage>
</organism>
<dbReference type="STRING" id="561061.SAMN05660862_2638"/>
<keyword evidence="1" id="KW-0472">Membrane</keyword>
<proteinExistence type="predicted"/>
<dbReference type="EMBL" id="FXAU01000004">
    <property type="protein sequence ID" value="SMG36553.1"/>
    <property type="molecule type" value="Genomic_DNA"/>
</dbReference>
<dbReference type="Proteomes" id="UP000192980">
    <property type="component" value="Unassembled WGS sequence"/>
</dbReference>
<dbReference type="GO" id="GO:0004713">
    <property type="term" value="F:protein tyrosine kinase activity"/>
    <property type="evidence" value="ECO:0007669"/>
    <property type="project" value="TreeGrafter"/>
</dbReference>
<dbReference type="GO" id="GO:0005886">
    <property type="term" value="C:plasma membrane"/>
    <property type="evidence" value="ECO:0007669"/>
    <property type="project" value="TreeGrafter"/>
</dbReference>
<keyword evidence="1" id="KW-0812">Transmembrane</keyword>
<reference evidence="2 3" key="1">
    <citation type="submission" date="2017-04" db="EMBL/GenBank/DDBJ databases">
        <authorList>
            <person name="Afonso C.L."/>
            <person name="Miller P.J."/>
            <person name="Scott M.A."/>
            <person name="Spackman E."/>
            <person name="Goraichik I."/>
            <person name="Dimitrov K.M."/>
            <person name="Suarez D.L."/>
            <person name="Swayne D.E."/>
        </authorList>
    </citation>
    <scope>NUCLEOTIDE SEQUENCE [LARGE SCALE GENOMIC DNA]</scope>
    <source>
        <strain evidence="2 3">DSM 22418</strain>
    </source>
</reference>
<dbReference type="PANTHER" id="PTHR32309:SF13">
    <property type="entry name" value="FERRIC ENTEROBACTIN TRANSPORT PROTEIN FEPE"/>
    <property type="match status" value="1"/>
</dbReference>
<dbReference type="AlphaFoldDB" id="A0A1X7K661"/>
<sequence length="360" mass="40211">MDSAANKSEQEISLKDLFINIKQWGVYLFSKWYILLIAGFFGAGIGILYSKVKKPIYTATTTFVLESGENSGGGLSQYMGMAAMIGIDLSSGGGGIFQGDNLLELYKSRKMIEAALLRPSVSDSAQLLIDKYIDLSKTKEVWKEKTPGLLSIDFKLHHQKTPIIQRQRDSILSKAVLEINKNILQVGKPDKKMSIIKIDVKSENEVFAKEFNEALVMEVNEFYIQTKTKKSLDNIVILQHKTDSVRAVMNGAISSAAIIVDATPNLNLTKQAQRIVPSQRSQFSAETNKAILGQLVQNLEMSKMALMKEAPLIQKVDEPIYPLSVERIGKLKSVFFCSIFLTVLTAVFIVFRKIMFRVLD</sequence>
<evidence type="ECO:0000313" key="2">
    <source>
        <dbReference type="EMBL" id="SMG36553.1"/>
    </source>
</evidence>
<keyword evidence="3" id="KW-1185">Reference proteome</keyword>